<feature type="domain" description="HTH lysR-type" evidence="5">
    <location>
        <begin position="11"/>
        <end position="68"/>
    </location>
</feature>
<dbReference type="InterPro" id="IPR000847">
    <property type="entry name" value="LysR_HTH_N"/>
</dbReference>
<dbReference type="PRINTS" id="PR00039">
    <property type="entry name" value="HTHLYSR"/>
</dbReference>
<reference evidence="7" key="1">
    <citation type="journal article" date="2019" name="Int. J. Syst. Evol. Microbiol.">
        <title>The Global Catalogue of Microorganisms (GCM) 10K type strain sequencing project: providing services to taxonomists for standard genome sequencing and annotation.</title>
        <authorList>
            <consortium name="The Broad Institute Genomics Platform"/>
            <consortium name="The Broad Institute Genome Sequencing Center for Infectious Disease"/>
            <person name="Wu L."/>
            <person name="Ma J."/>
        </authorList>
    </citation>
    <scope>NUCLEOTIDE SEQUENCE [LARGE SCALE GENOMIC DNA]</scope>
    <source>
        <strain evidence="7">KCTC 23298</strain>
    </source>
</reference>
<dbReference type="CDD" id="cd05466">
    <property type="entry name" value="PBP2_LTTR_substrate"/>
    <property type="match status" value="1"/>
</dbReference>
<keyword evidence="4" id="KW-0804">Transcription</keyword>
<comment type="similarity">
    <text evidence="1">Belongs to the LysR transcriptional regulatory family.</text>
</comment>
<dbReference type="InterPro" id="IPR005119">
    <property type="entry name" value="LysR_subst-bd"/>
</dbReference>
<proteinExistence type="inferred from homology"/>
<dbReference type="Pfam" id="PF03466">
    <property type="entry name" value="LysR_substrate"/>
    <property type="match status" value="1"/>
</dbReference>
<keyword evidence="7" id="KW-1185">Reference proteome</keyword>
<dbReference type="InterPro" id="IPR036388">
    <property type="entry name" value="WH-like_DNA-bd_sf"/>
</dbReference>
<dbReference type="Gene3D" id="3.40.190.10">
    <property type="entry name" value="Periplasmic binding protein-like II"/>
    <property type="match status" value="1"/>
</dbReference>
<accession>A0ABQ3F6Z3</accession>
<name>A0ABQ3F6Z3_9RHOB</name>
<dbReference type="InterPro" id="IPR036390">
    <property type="entry name" value="WH_DNA-bd_sf"/>
</dbReference>
<gene>
    <name evidence="6" type="ORF">GCM10007291_03500</name>
</gene>
<dbReference type="Gene3D" id="1.10.10.10">
    <property type="entry name" value="Winged helix-like DNA-binding domain superfamily/Winged helix DNA-binding domain"/>
    <property type="match status" value="1"/>
</dbReference>
<evidence type="ECO:0000259" key="5">
    <source>
        <dbReference type="PROSITE" id="PS50931"/>
    </source>
</evidence>
<dbReference type="Proteomes" id="UP000658305">
    <property type="component" value="Unassembled WGS sequence"/>
</dbReference>
<comment type="caution">
    <text evidence="6">The sequence shown here is derived from an EMBL/GenBank/DDBJ whole genome shotgun (WGS) entry which is preliminary data.</text>
</comment>
<evidence type="ECO:0000313" key="7">
    <source>
        <dbReference type="Proteomes" id="UP000658305"/>
    </source>
</evidence>
<dbReference type="SUPFAM" id="SSF46785">
    <property type="entry name" value="Winged helix' DNA-binding domain"/>
    <property type="match status" value="1"/>
</dbReference>
<keyword evidence="3" id="KW-0238">DNA-binding</keyword>
<evidence type="ECO:0000313" key="6">
    <source>
        <dbReference type="EMBL" id="GHC10321.1"/>
    </source>
</evidence>
<evidence type="ECO:0000256" key="4">
    <source>
        <dbReference type="ARBA" id="ARBA00023163"/>
    </source>
</evidence>
<dbReference type="Pfam" id="PF00126">
    <property type="entry name" value="HTH_1"/>
    <property type="match status" value="1"/>
</dbReference>
<evidence type="ECO:0000256" key="1">
    <source>
        <dbReference type="ARBA" id="ARBA00009437"/>
    </source>
</evidence>
<evidence type="ECO:0000256" key="3">
    <source>
        <dbReference type="ARBA" id="ARBA00023125"/>
    </source>
</evidence>
<evidence type="ECO:0000256" key="2">
    <source>
        <dbReference type="ARBA" id="ARBA00023015"/>
    </source>
</evidence>
<dbReference type="PANTHER" id="PTHR30126">
    <property type="entry name" value="HTH-TYPE TRANSCRIPTIONAL REGULATOR"/>
    <property type="match status" value="1"/>
</dbReference>
<keyword evidence="2" id="KW-0805">Transcription regulation</keyword>
<dbReference type="PANTHER" id="PTHR30126:SF21">
    <property type="entry name" value="TRANSCRIPTIONAL REGULATOR-RELATED"/>
    <property type="match status" value="1"/>
</dbReference>
<dbReference type="SUPFAM" id="SSF53850">
    <property type="entry name" value="Periplasmic binding protein-like II"/>
    <property type="match status" value="1"/>
</dbReference>
<protein>
    <submittedName>
        <fullName evidence="6">LysR family transcriptional regulator</fullName>
    </submittedName>
</protein>
<dbReference type="EMBL" id="BMYI01000001">
    <property type="protein sequence ID" value="GHC10321.1"/>
    <property type="molecule type" value="Genomic_DNA"/>
</dbReference>
<sequence>MIGKPDHGAAMQIDLLDTFLDLCETRSFNRTAERLDVTQSTVSARIAALEAALGARLFARSRAGTDLTMEGRRFESHARSLRHEWNEARRRIRLPDRAAQLIRLGIQNDLAAQHIGEWVADFRRALPETAFYIEPDYSNQMCADLLTGVQDFAVMFSPKPHPDLHFETVGEVPYVMVSSEAETLEQVSPDSFVFAHFSPAFERMHREVTPQLAGSAISVGQSATVASLLSAMGGAGYVLEKTATGLVASGHFRRVSDAPVLRQPVYAALHLRHRISPLHRRLTRIVRRRLAAAGPEPLDSPPRAA</sequence>
<dbReference type="PROSITE" id="PS50931">
    <property type="entry name" value="HTH_LYSR"/>
    <property type="match status" value="1"/>
</dbReference>
<organism evidence="6 7">
    <name type="scientific">Gemmobacter nanjingensis</name>
    <dbReference type="NCBI Taxonomy" id="488454"/>
    <lineage>
        <taxon>Bacteria</taxon>
        <taxon>Pseudomonadati</taxon>
        <taxon>Pseudomonadota</taxon>
        <taxon>Alphaproteobacteria</taxon>
        <taxon>Rhodobacterales</taxon>
        <taxon>Paracoccaceae</taxon>
        <taxon>Gemmobacter</taxon>
    </lineage>
</organism>